<protein>
    <submittedName>
        <fullName evidence="1">12260_t:CDS:1</fullName>
    </submittedName>
</protein>
<comment type="caution">
    <text evidence="1">The sequence shown here is derived from an EMBL/GenBank/DDBJ whole genome shotgun (WGS) entry which is preliminary data.</text>
</comment>
<gene>
    <name evidence="1" type="ORF">GMARGA_LOCUS45211</name>
</gene>
<feature type="non-terminal residue" evidence="1">
    <location>
        <position position="1"/>
    </location>
</feature>
<accession>A0ABN7XNU4</accession>
<sequence length="43" mass="4945">AYQPLEEVQEVWFEDLLRDITAKKWTSSLQDIKPKLALGLTGI</sequence>
<reference evidence="1 2" key="1">
    <citation type="submission" date="2021-06" db="EMBL/GenBank/DDBJ databases">
        <authorList>
            <person name="Kallberg Y."/>
            <person name="Tangrot J."/>
            <person name="Rosling A."/>
        </authorList>
    </citation>
    <scope>NUCLEOTIDE SEQUENCE [LARGE SCALE GENOMIC DNA]</scope>
    <source>
        <strain evidence="1 2">120-4 pot B 10/14</strain>
    </source>
</reference>
<organism evidence="1 2">
    <name type="scientific">Gigaspora margarita</name>
    <dbReference type="NCBI Taxonomy" id="4874"/>
    <lineage>
        <taxon>Eukaryota</taxon>
        <taxon>Fungi</taxon>
        <taxon>Fungi incertae sedis</taxon>
        <taxon>Mucoromycota</taxon>
        <taxon>Glomeromycotina</taxon>
        <taxon>Glomeromycetes</taxon>
        <taxon>Diversisporales</taxon>
        <taxon>Gigasporaceae</taxon>
        <taxon>Gigaspora</taxon>
    </lineage>
</organism>
<dbReference type="EMBL" id="CAJVQB010159574">
    <property type="protein sequence ID" value="CAG8856390.1"/>
    <property type="molecule type" value="Genomic_DNA"/>
</dbReference>
<feature type="non-terminal residue" evidence="1">
    <location>
        <position position="43"/>
    </location>
</feature>
<proteinExistence type="predicted"/>
<evidence type="ECO:0000313" key="2">
    <source>
        <dbReference type="Proteomes" id="UP000789901"/>
    </source>
</evidence>
<dbReference type="Proteomes" id="UP000789901">
    <property type="component" value="Unassembled WGS sequence"/>
</dbReference>
<keyword evidence="2" id="KW-1185">Reference proteome</keyword>
<evidence type="ECO:0000313" key="1">
    <source>
        <dbReference type="EMBL" id="CAG8856390.1"/>
    </source>
</evidence>
<name>A0ABN7XNU4_GIGMA</name>